<proteinExistence type="predicted"/>
<name>A0ABP0RCQ0_9DINO</name>
<reference evidence="1 2" key="1">
    <citation type="submission" date="2024-02" db="EMBL/GenBank/DDBJ databases">
        <authorList>
            <person name="Chen Y."/>
            <person name="Shah S."/>
            <person name="Dougan E. K."/>
            <person name="Thang M."/>
            <person name="Chan C."/>
        </authorList>
    </citation>
    <scope>NUCLEOTIDE SEQUENCE [LARGE SCALE GENOMIC DNA]</scope>
</reference>
<comment type="caution">
    <text evidence="1">The sequence shown here is derived from an EMBL/GenBank/DDBJ whole genome shotgun (WGS) entry which is preliminary data.</text>
</comment>
<dbReference type="Proteomes" id="UP001642484">
    <property type="component" value="Unassembled WGS sequence"/>
</dbReference>
<dbReference type="EMBL" id="CAXAMN010025806">
    <property type="protein sequence ID" value="CAK9098367.1"/>
    <property type="molecule type" value="Genomic_DNA"/>
</dbReference>
<keyword evidence="2" id="KW-1185">Reference proteome</keyword>
<evidence type="ECO:0000313" key="2">
    <source>
        <dbReference type="Proteomes" id="UP001642484"/>
    </source>
</evidence>
<organism evidence="1 2">
    <name type="scientific">Durusdinium trenchii</name>
    <dbReference type="NCBI Taxonomy" id="1381693"/>
    <lineage>
        <taxon>Eukaryota</taxon>
        <taxon>Sar</taxon>
        <taxon>Alveolata</taxon>
        <taxon>Dinophyceae</taxon>
        <taxon>Suessiales</taxon>
        <taxon>Symbiodiniaceae</taxon>
        <taxon>Durusdinium</taxon>
    </lineage>
</organism>
<evidence type="ECO:0000313" key="1">
    <source>
        <dbReference type="EMBL" id="CAK9098367.1"/>
    </source>
</evidence>
<accession>A0ABP0RCQ0</accession>
<gene>
    <name evidence="1" type="ORF">CCMP2556_LOCUS46607</name>
</gene>
<sequence length="276" mass="31740">MYRARAICRGMRLCDEKGQRSDLRNFILKEYEEILDKCTVFRGCLPDPAEDITDTRGKGRSTLKRPASTKSSTWNKIAYTRDKAKDRIRMDRTSWKRSLPELLHTTENDLIHKLREDRLLPCWKGHVCPRCEKGTLSTLVPHPSSGALNCSARGCWAYISPHHLHPLFVDGRGASSTSLFTQSAILLLKLNNVFHPIIHWLLGVNHKVIEEWETRLCDLRMKWVEAKEIVFGAGKPWSDVEADEATFDRKDLATAPDPSEYVLWEQWTPRLLCSIV</sequence>
<protein>
    <submittedName>
        <fullName evidence="1">Uncharacterized protein</fullName>
    </submittedName>
</protein>